<comment type="caution">
    <text evidence="2">The sequence shown here is derived from an EMBL/GenBank/DDBJ whole genome shotgun (WGS) entry which is preliminary data.</text>
</comment>
<dbReference type="PANTHER" id="PTHR38221:SF1">
    <property type="entry name" value="OVULE PROTEIN"/>
    <property type="match status" value="1"/>
</dbReference>
<feature type="region of interest" description="Disordered" evidence="1">
    <location>
        <begin position="152"/>
        <end position="171"/>
    </location>
</feature>
<dbReference type="AlphaFoldDB" id="A0A445IKD9"/>
<dbReference type="EMBL" id="QZWG01000010">
    <property type="protein sequence ID" value="RZB86520.1"/>
    <property type="molecule type" value="Genomic_DNA"/>
</dbReference>
<dbReference type="Proteomes" id="UP000289340">
    <property type="component" value="Chromosome 10"/>
</dbReference>
<evidence type="ECO:0000313" key="2">
    <source>
        <dbReference type="EMBL" id="RZB86520.1"/>
    </source>
</evidence>
<reference evidence="2 3" key="1">
    <citation type="submission" date="2018-09" db="EMBL/GenBank/DDBJ databases">
        <title>A high-quality reference genome of wild soybean provides a powerful tool to mine soybean genomes.</title>
        <authorList>
            <person name="Xie M."/>
            <person name="Chung C.Y.L."/>
            <person name="Li M.-W."/>
            <person name="Wong F.-L."/>
            <person name="Chan T.-F."/>
            <person name="Lam H.-M."/>
        </authorList>
    </citation>
    <scope>NUCLEOTIDE SEQUENCE [LARGE SCALE GENOMIC DNA]</scope>
    <source>
        <strain evidence="3">cv. W05</strain>
        <tissue evidence="2">Hypocotyl of etiolated seedlings</tissue>
    </source>
</reference>
<feature type="region of interest" description="Disordered" evidence="1">
    <location>
        <begin position="1"/>
        <end position="58"/>
    </location>
</feature>
<accession>A0A445IKD9</accession>
<protein>
    <submittedName>
        <fullName evidence="2">Uncharacterized protein</fullName>
    </submittedName>
</protein>
<gene>
    <name evidence="2" type="ORF">D0Y65_026537</name>
</gene>
<proteinExistence type="predicted"/>
<dbReference type="PANTHER" id="PTHR38221">
    <property type="entry name" value="BNAA04G14260D PROTEIN"/>
    <property type="match status" value="1"/>
</dbReference>
<sequence>MAESNPHFSDDTPSPASSVDSPSPPPTFNGIVMVSQPDTQDVFHTPPEDSSLHSSDNGGVERCAVNLAVDVDAVSQGFVNFCDGSKFVDSGKDSDFLGFSEVQPTQEKNVGESIMGSSEGKLVSEVNDISVKNNCSGKVACTADGVVEASGMLKSRRSKNEAATGTERGGNNSEKWNVFDVLRVFSQNNDDVEENHDHLSLLDVAKAHGVTFPRPRWWPDDDKFEP</sequence>
<feature type="compositionally biased region" description="Low complexity" evidence="1">
    <location>
        <begin position="11"/>
        <end position="21"/>
    </location>
</feature>
<organism evidence="2 3">
    <name type="scientific">Glycine soja</name>
    <name type="common">Wild soybean</name>
    <dbReference type="NCBI Taxonomy" id="3848"/>
    <lineage>
        <taxon>Eukaryota</taxon>
        <taxon>Viridiplantae</taxon>
        <taxon>Streptophyta</taxon>
        <taxon>Embryophyta</taxon>
        <taxon>Tracheophyta</taxon>
        <taxon>Spermatophyta</taxon>
        <taxon>Magnoliopsida</taxon>
        <taxon>eudicotyledons</taxon>
        <taxon>Gunneridae</taxon>
        <taxon>Pentapetalae</taxon>
        <taxon>rosids</taxon>
        <taxon>fabids</taxon>
        <taxon>Fabales</taxon>
        <taxon>Fabaceae</taxon>
        <taxon>Papilionoideae</taxon>
        <taxon>50 kb inversion clade</taxon>
        <taxon>NPAAA clade</taxon>
        <taxon>indigoferoid/millettioid clade</taxon>
        <taxon>Phaseoleae</taxon>
        <taxon>Glycine</taxon>
        <taxon>Glycine subgen. Soja</taxon>
    </lineage>
</organism>
<evidence type="ECO:0000256" key="1">
    <source>
        <dbReference type="SAM" id="MobiDB-lite"/>
    </source>
</evidence>
<keyword evidence="3" id="KW-1185">Reference proteome</keyword>
<evidence type="ECO:0000313" key="3">
    <source>
        <dbReference type="Proteomes" id="UP000289340"/>
    </source>
</evidence>
<name>A0A445IKD9_GLYSO</name>